<accession>A0A7W9BFM1</accession>
<dbReference type="InterPro" id="IPR012318">
    <property type="entry name" value="HTH_CRP"/>
</dbReference>
<dbReference type="CDD" id="cd00038">
    <property type="entry name" value="CAP_ED"/>
    <property type="match status" value="1"/>
</dbReference>
<evidence type="ECO:0000313" key="6">
    <source>
        <dbReference type="Proteomes" id="UP000546200"/>
    </source>
</evidence>
<dbReference type="InterPro" id="IPR036390">
    <property type="entry name" value="WH_DNA-bd_sf"/>
</dbReference>
<sequence length="245" mass="27514">MADVDGLIERHLNRLRARHSISAEEEGAIRGLLDAPTRVPAGTLLIRAGKRLENSTLLLDGFLSRYKDMANGRRQVTEVAVPGDFADLHSFALKRLDHDIAAMSDCLVATAPHEKLEELTRTHPRLTRIYWFTTNLDAAIHREWELSLGQRSAEQRLAALICELQVRLGLIGMADESGYDLPLKQVHLSECVGLTPVHVNRMLRVLRERGLMSFSGARVTIHDLAGLRRLAEFDDGYLYLHPDPL</sequence>
<gene>
    <name evidence="5" type="ORF">FHS94_002914</name>
</gene>
<feature type="domain" description="HTH crp-type" evidence="4">
    <location>
        <begin position="151"/>
        <end position="225"/>
    </location>
</feature>
<dbReference type="AlphaFoldDB" id="A0A7W9BFM1"/>
<dbReference type="SUPFAM" id="SSF51206">
    <property type="entry name" value="cAMP-binding domain-like"/>
    <property type="match status" value="1"/>
</dbReference>
<dbReference type="Proteomes" id="UP000546200">
    <property type="component" value="Unassembled WGS sequence"/>
</dbReference>
<evidence type="ECO:0000256" key="1">
    <source>
        <dbReference type="ARBA" id="ARBA00023015"/>
    </source>
</evidence>
<keyword evidence="2" id="KW-0238">DNA-binding</keyword>
<keyword evidence="3" id="KW-0804">Transcription</keyword>
<dbReference type="InterPro" id="IPR000595">
    <property type="entry name" value="cNMP-bd_dom"/>
</dbReference>
<dbReference type="EMBL" id="JACIJK010000009">
    <property type="protein sequence ID" value="MBB5716054.1"/>
    <property type="molecule type" value="Genomic_DNA"/>
</dbReference>
<dbReference type="InterPro" id="IPR018490">
    <property type="entry name" value="cNMP-bd_dom_sf"/>
</dbReference>
<dbReference type="SUPFAM" id="SSF46785">
    <property type="entry name" value="Winged helix' DNA-binding domain"/>
    <property type="match status" value="1"/>
</dbReference>
<keyword evidence="1" id="KW-0805">Transcription regulation</keyword>
<evidence type="ECO:0000259" key="4">
    <source>
        <dbReference type="PROSITE" id="PS51063"/>
    </source>
</evidence>
<evidence type="ECO:0000256" key="3">
    <source>
        <dbReference type="ARBA" id="ARBA00023163"/>
    </source>
</evidence>
<dbReference type="GO" id="GO:0003677">
    <property type="term" value="F:DNA binding"/>
    <property type="evidence" value="ECO:0007669"/>
    <property type="project" value="UniProtKB-KW"/>
</dbReference>
<name>A0A7W9BFM1_9SPHN</name>
<protein>
    <submittedName>
        <fullName evidence="5">CRP-like cAMP-binding protein</fullName>
    </submittedName>
</protein>
<evidence type="ECO:0000256" key="2">
    <source>
        <dbReference type="ARBA" id="ARBA00023125"/>
    </source>
</evidence>
<dbReference type="Gene3D" id="1.10.10.10">
    <property type="entry name" value="Winged helix-like DNA-binding domain superfamily/Winged helix DNA-binding domain"/>
    <property type="match status" value="1"/>
</dbReference>
<keyword evidence="6" id="KW-1185">Reference proteome</keyword>
<dbReference type="Pfam" id="PF00027">
    <property type="entry name" value="cNMP_binding"/>
    <property type="match status" value="1"/>
</dbReference>
<organism evidence="5 6">
    <name type="scientific">Sphingomonas aerophila</name>
    <dbReference type="NCBI Taxonomy" id="1344948"/>
    <lineage>
        <taxon>Bacteria</taxon>
        <taxon>Pseudomonadati</taxon>
        <taxon>Pseudomonadota</taxon>
        <taxon>Alphaproteobacteria</taxon>
        <taxon>Sphingomonadales</taxon>
        <taxon>Sphingomonadaceae</taxon>
        <taxon>Sphingomonas</taxon>
    </lineage>
</organism>
<evidence type="ECO:0000313" key="5">
    <source>
        <dbReference type="EMBL" id="MBB5716054.1"/>
    </source>
</evidence>
<proteinExistence type="predicted"/>
<reference evidence="5 6" key="1">
    <citation type="submission" date="2020-08" db="EMBL/GenBank/DDBJ databases">
        <title>Genomic Encyclopedia of Type Strains, Phase IV (KMG-IV): sequencing the most valuable type-strain genomes for metagenomic binning, comparative biology and taxonomic classification.</title>
        <authorList>
            <person name="Goeker M."/>
        </authorList>
    </citation>
    <scope>NUCLEOTIDE SEQUENCE [LARGE SCALE GENOMIC DNA]</scope>
    <source>
        <strain evidence="5 6">DSM 100044</strain>
    </source>
</reference>
<comment type="caution">
    <text evidence="5">The sequence shown here is derived from an EMBL/GenBank/DDBJ whole genome shotgun (WGS) entry which is preliminary data.</text>
</comment>
<dbReference type="InterPro" id="IPR036388">
    <property type="entry name" value="WH-like_DNA-bd_sf"/>
</dbReference>
<dbReference type="Pfam" id="PF13545">
    <property type="entry name" value="HTH_Crp_2"/>
    <property type="match status" value="1"/>
</dbReference>
<dbReference type="InterPro" id="IPR014710">
    <property type="entry name" value="RmlC-like_jellyroll"/>
</dbReference>
<dbReference type="GO" id="GO:0006355">
    <property type="term" value="P:regulation of DNA-templated transcription"/>
    <property type="evidence" value="ECO:0007669"/>
    <property type="project" value="InterPro"/>
</dbReference>
<dbReference type="RefSeq" id="WP_246348630.1">
    <property type="nucleotide sequence ID" value="NZ_JACIJK010000009.1"/>
</dbReference>
<dbReference type="Gene3D" id="2.60.120.10">
    <property type="entry name" value="Jelly Rolls"/>
    <property type="match status" value="1"/>
</dbReference>
<dbReference type="PROSITE" id="PS51063">
    <property type="entry name" value="HTH_CRP_2"/>
    <property type="match status" value="1"/>
</dbReference>